<dbReference type="Pfam" id="PF02518">
    <property type="entry name" value="HATPase_c"/>
    <property type="match status" value="1"/>
</dbReference>
<dbReference type="Proteomes" id="UP000069632">
    <property type="component" value="Unassembled WGS sequence"/>
</dbReference>
<dbReference type="InterPro" id="IPR050351">
    <property type="entry name" value="BphY/WalK/GraS-like"/>
</dbReference>
<keyword evidence="3" id="KW-0597">Phosphoprotein</keyword>
<keyword evidence="9" id="KW-0812">Transmembrane</keyword>
<dbReference type="Pfam" id="PF00512">
    <property type="entry name" value="HisKA"/>
    <property type="match status" value="1"/>
</dbReference>
<evidence type="ECO:0000256" key="5">
    <source>
        <dbReference type="ARBA" id="ARBA00022741"/>
    </source>
</evidence>
<evidence type="ECO:0000256" key="3">
    <source>
        <dbReference type="ARBA" id="ARBA00022553"/>
    </source>
</evidence>
<dbReference type="SUPFAM" id="SSF55874">
    <property type="entry name" value="ATPase domain of HSP90 chaperone/DNA topoisomerase II/histidine kinase"/>
    <property type="match status" value="1"/>
</dbReference>
<name>A0A128EKD5_9BACT</name>
<feature type="transmembrane region" description="Helical" evidence="9">
    <location>
        <begin position="6"/>
        <end position="28"/>
    </location>
</feature>
<dbReference type="EMBL" id="FIZP01000019">
    <property type="protein sequence ID" value="CZE49354.1"/>
    <property type="molecule type" value="Genomic_DNA"/>
</dbReference>
<keyword evidence="9" id="KW-0472">Membrane</keyword>
<keyword evidence="6 11" id="KW-0418">Kinase</keyword>
<keyword evidence="4 11" id="KW-0808">Transferase</keyword>
<evidence type="ECO:0000256" key="4">
    <source>
        <dbReference type="ARBA" id="ARBA00022679"/>
    </source>
</evidence>
<dbReference type="GO" id="GO:0000155">
    <property type="term" value="F:phosphorelay sensor kinase activity"/>
    <property type="evidence" value="ECO:0007669"/>
    <property type="project" value="InterPro"/>
</dbReference>
<evidence type="ECO:0000256" key="9">
    <source>
        <dbReference type="SAM" id="Phobius"/>
    </source>
</evidence>
<dbReference type="Gene3D" id="3.30.565.10">
    <property type="entry name" value="Histidine kinase-like ATPase, C-terminal domain"/>
    <property type="match status" value="1"/>
</dbReference>
<dbReference type="SMART" id="SM00388">
    <property type="entry name" value="HisKA"/>
    <property type="match status" value="1"/>
</dbReference>
<dbReference type="InterPro" id="IPR004358">
    <property type="entry name" value="Sig_transdc_His_kin-like_C"/>
</dbReference>
<dbReference type="Gene3D" id="6.10.340.10">
    <property type="match status" value="1"/>
</dbReference>
<dbReference type="InterPro" id="IPR036097">
    <property type="entry name" value="HisK_dim/P_sf"/>
</dbReference>
<dbReference type="AlphaFoldDB" id="A0A128EKD5"/>
<dbReference type="Gene3D" id="1.10.287.130">
    <property type="match status" value="1"/>
</dbReference>
<dbReference type="GO" id="GO:0030295">
    <property type="term" value="F:protein kinase activator activity"/>
    <property type="evidence" value="ECO:0007669"/>
    <property type="project" value="TreeGrafter"/>
</dbReference>
<evidence type="ECO:0000313" key="12">
    <source>
        <dbReference type="Proteomes" id="UP000069632"/>
    </source>
</evidence>
<comment type="catalytic activity">
    <reaction evidence="1">
        <text>ATP + protein L-histidine = ADP + protein N-phospho-L-histidine.</text>
        <dbReference type="EC" id="2.7.13.3"/>
    </reaction>
</comment>
<proteinExistence type="predicted"/>
<reference evidence="11 12" key="1">
    <citation type="submission" date="2016-02" db="EMBL/GenBank/DDBJ databases">
        <authorList>
            <consortium name="Pathogen Informatics"/>
        </authorList>
    </citation>
    <scope>NUCLEOTIDE SEQUENCE [LARGE SCALE GENOMIC DNA]</scope>
    <source>
        <strain evidence="11 12">RC20</strain>
    </source>
</reference>
<dbReference type="PANTHER" id="PTHR42878">
    <property type="entry name" value="TWO-COMPONENT HISTIDINE KINASE"/>
    <property type="match status" value="1"/>
</dbReference>
<dbReference type="InterPro" id="IPR003661">
    <property type="entry name" value="HisK_dim/P_dom"/>
</dbReference>
<dbReference type="CDD" id="cd00082">
    <property type="entry name" value="HisKA"/>
    <property type="match status" value="1"/>
</dbReference>
<dbReference type="SMART" id="SM00387">
    <property type="entry name" value="HATPase_c"/>
    <property type="match status" value="1"/>
</dbReference>
<dbReference type="InterPro" id="IPR005467">
    <property type="entry name" value="His_kinase_dom"/>
</dbReference>
<dbReference type="InterPro" id="IPR003594">
    <property type="entry name" value="HATPase_dom"/>
</dbReference>
<dbReference type="PROSITE" id="PS50109">
    <property type="entry name" value="HIS_KIN"/>
    <property type="match status" value="1"/>
</dbReference>
<feature type="domain" description="Histidine kinase" evidence="10">
    <location>
        <begin position="248"/>
        <end position="447"/>
    </location>
</feature>
<keyword evidence="5" id="KW-0547">Nucleotide-binding</keyword>
<protein>
    <recommendedName>
        <fullName evidence="2">histidine kinase</fullName>
        <ecNumber evidence="2">2.7.13.3</ecNumber>
    </recommendedName>
</protein>
<dbReference type="EC" id="2.7.13.3" evidence="2"/>
<dbReference type="PRINTS" id="PR00344">
    <property type="entry name" value="BCTRLSENSOR"/>
</dbReference>
<dbReference type="InterPro" id="IPR036890">
    <property type="entry name" value="HATPase_C_sf"/>
</dbReference>
<keyword evidence="9" id="KW-1133">Transmembrane helix</keyword>
<evidence type="ECO:0000256" key="1">
    <source>
        <dbReference type="ARBA" id="ARBA00000085"/>
    </source>
</evidence>
<evidence type="ECO:0000256" key="2">
    <source>
        <dbReference type="ARBA" id="ARBA00012438"/>
    </source>
</evidence>
<dbReference type="RefSeq" id="WP_075540595.1">
    <property type="nucleotide sequence ID" value="NZ_CP053844.1"/>
</dbReference>
<dbReference type="GO" id="GO:0005524">
    <property type="term" value="F:ATP binding"/>
    <property type="evidence" value="ECO:0007669"/>
    <property type="project" value="UniProtKB-KW"/>
</dbReference>
<dbReference type="PANTHER" id="PTHR42878:SF7">
    <property type="entry name" value="SENSOR HISTIDINE KINASE GLRK"/>
    <property type="match status" value="1"/>
</dbReference>
<evidence type="ECO:0000259" key="10">
    <source>
        <dbReference type="PROSITE" id="PS50109"/>
    </source>
</evidence>
<dbReference type="GO" id="GO:0007234">
    <property type="term" value="P:osmosensory signaling via phosphorelay pathway"/>
    <property type="evidence" value="ECO:0007669"/>
    <property type="project" value="TreeGrafter"/>
</dbReference>
<sequence length="447" mass="51057">MLKIHQLFFINFGIIFAVMFSTFSFFVYKNQKDANYAATQEKLRVMVDIVDIAILDGSLNSIYIKDLARRSDVYIGAFDKELGKFVISDESIITMDIFLGLKDITQKVEIDNINDDEVMYYAVDTIIDDKAYVIVVGADIKSIYIKFKDLFLKLAVAFFICLFLSYLIAKQFNKAMNKELKKVQLFLEKVAQKDFSASMDSSYISEFQTIASQLEEMKRSIIKADKKAQKRAAKIRLKNTQLEGILSSISHEFKNPIAIIQASSQTLKNDSKMDDEYRDKFINKIVNNSQKIVNLMDKLKLSFTDSLVLNLSEFDLVLLSHEVANEMMEKYPTRKVAVFGDKKVIKADKDMIRQAVQNLVENAIKYSSDEVKVLHTSRGIFVVDEGVGISKENIALVSKKFFKVNENSWNNSLGLGLYIVKYILKLHNFEMIIKSELGKGSTFGFEC</sequence>
<organism evidence="11 12">
    <name type="scientific">Campylobacter geochelonis</name>
    <dbReference type="NCBI Taxonomy" id="1780362"/>
    <lineage>
        <taxon>Bacteria</taxon>
        <taxon>Pseudomonadati</taxon>
        <taxon>Campylobacterota</taxon>
        <taxon>Epsilonproteobacteria</taxon>
        <taxon>Campylobacterales</taxon>
        <taxon>Campylobacteraceae</taxon>
        <taxon>Campylobacter</taxon>
    </lineage>
</organism>
<evidence type="ECO:0000256" key="6">
    <source>
        <dbReference type="ARBA" id="ARBA00022777"/>
    </source>
</evidence>
<feature type="transmembrane region" description="Helical" evidence="9">
    <location>
        <begin position="150"/>
        <end position="169"/>
    </location>
</feature>
<evidence type="ECO:0000256" key="8">
    <source>
        <dbReference type="ARBA" id="ARBA00023012"/>
    </source>
</evidence>
<dbReference type="OrthoDB" id="5377414at2"/>
<dbReference type="SUPFAM" id="SSF47384">
    <property type="entry name" value="Homodimeric domain of signal transducing histidine kinase"/>
    <property type="match status" value="1"/>
</dbReference>
<dbReference type="GO" id="GO:0000156">
    <property type="term" value="F:phosphorelay response regulator activity"/>
    <property type="evidence" value="ECO:0007669"/>
    <property type="project" value="TreeGrafter"/>
</dbReference>
<evidence type="ECO:0000313" key="11">
    <source>
        <dbReference type="EMBL" id="CZE49354.1"/>
    </source>
</evidence>
<accession>A0A128EKD5</accession>
<evidence type="ECO:0000256" key="7">
    <source>
        <dbReference type="ARBA" id="ARBA00022840"/>
    </source>
</evidence>
<keyword evidence="12" id="KW-1185">Reference proteome</keyword>
<gene>
    <name evidence="11" type="primary">phoR</name>
    <name evidence="11" type="ORF">ERS672216_01876</name>
</gene>
<keyword evidence="7" id="KW-0067">ATP-binding</keyword>
<keyword evidence="8" id="KW-0902">Two-component regulatory system</keyword>